<evidence type="ECO:0000256" key="2">
    <source>
        <dbReference type="PROSITE-ProRule" id="PRU00708"/>
    </source>
</evidence>
<feature type="region of interest" description="Disordered" evidence="3">
    <location>
        <begin position="1"/>
        <end position="90"/>
    </location>
</feature>
<evidence type="ECO:0008006" key="6">
    <source>
        <dbReference type="Google" id="ProtNLM"/>
    </source>
</evidence>
<proteinExistence type="predicted"/>
<evidence type="ECO:0000313" key="5">
    <source>
        <dbReference type="Proteomes" id="UP000245946"/>
    </source>
</evidence>
<dbReference type="RefSeq" id="XP_025600650.1">
    <property type="nucleotide sequence ID" value="XM_025744960.1"/>
</dbReference>
<dbReference type="AlphaFoldDB" id="A0A316ZFT1"/>
<feature type="region of interest" description="Disordered" evidence="3">
    <location>
        <begin position="975"/>
        <end position="999"/>
    </location>
</feature>
<keyword evidence="1" id="KW-0677">Repeat</keyword>
<feature type="compositionally biased region" description="Basic and acidic residues" evidence="3">
    <location>
        <begin position="63"/>
        <end position="78"/>
    </location>
</feature>
<dbReference type="PROSITE" id="PS51375">
    <property type="entry name" value="PPR"/>
    <property type="match status" value="3"/>
</dbReference>
<accession>A0A316ZFT1</accession>
<dbReference type="PANTHER" id="PTHR47932">
    <property type="entry name" value="ATPASE EXPRESSION PROTEIN 3"/>
    <property type="match status" value="1"/>
</dbReference>
<sequence>MLPHAVRTASRRGFHATAAPPASAQRKAAARAAGRGKAGAPARPRPRPQQQYSSGGHGGANFFRREAPPHRMRSEPHRARQPQHPPQEPRLTLRQAERAVRADLASLSRRLSDATQRQTADAAAAELPPLDEETLETVYQALQMPEPPDAETQRLAAREAQRVRIAAATMQARRMLPRPAGSDAGLAQLSPSQSHALRLHSRLEALVTRLGEMDRGVGTSGGAAALEGLAAERLALADRVGDLLEARRAAGSQAAPALDVPEEETASASLEQHVSFDAVELVAAPRHTAVQAMPEAKALFTSSEARNALLDKVEQMVQQLPQVAGEALPAGLVGGGEWRALAVASAVDMDDEALSRCIDLMRRSGAPRDTSFFNALLDVYAERGQTERCAAVLSVIKANQLEPDLHTHHCMVKAHIKNDRLNVALATLNELEESTPASMATYTMVLTALLSAPRAAQPTFWSLFHRMRLSAHPVPDAPLYAVAIHACAQGIPNPGEPGAAEADAERALDLFREMTTHHGIRPTAQTYNALMLACAKRRDMLPEAFRLLREMVELERTRLRALSHDAEAHDAASLTCFAPDRQTYNALLLGCARAGDLPQARWILAEMLRSASALWEENMHRPGARLSAEEALEVEGRRPDAASLTHLFQAYASYKPPLKLASLRQAAQQPAAAKSTAGEPAVTADEERDSLELAGAEEETAAITTPSADEAAQSFTPRVPQTSAEVLSEVRGLMGRILADLEGGSGLLANVRPSAQLLHAYLSALCEHLPRPACLATVRNALFGNGDDDKSLFARLGVEPNGHTYELVLAQCAAAPEGTAPDRLAAQAWSDWRALEDAHPRAKLMPRTAKKLGLEERTVSRIWAAMIRCHAKASRLDEALALLHDFTARYPAPPRPGTPTARAPLSSLLGPVTGGELALATGGAVTPSPRLNFAALELLHHRLVAAERPKDLAFVGWVVHAYSASAKPRVAVRKPPLPTDELFAPQPPPRGQQAEVRVW</sequence>
<evidence type="ECO:0000256" key="3">
    <source>
        <dbReference type="SAM" id="MobiDB-lite"/>
    </source>
</evidence>
<feature type="repeat" description="PPR" evidence="2">
    <location>
        <begin position="369"/>
        <end position="403"/>
    </location>
</feature>
<dbReference type="EMBL" id="KZ819285">
    <property type="protein sequence ID" value="PWO00372.1"/>
    <property type="molecule type" value="Genomic_DNA"/>
</dbReference>
<dbReference type="Pfam" id="PF01535">
    <property type="entry name" value="PPR"/>
    <property type="match status" value="3"/>
</dbReference>
<dbReference type="NCBIfam" id="TIGR00756">
    <property type="entry name" value="PPR"/>
    <property type="match status" value="1"/>
</dbReference>
<dbReference type="GeneID" id="37272504"/>
<dbReference type="OrthoDB" id="2018246at2759"/>
<gene>
    <name evidence="4" type="ORF">FA09DRAFT_358457</name>
</gene>
<evidence type="ECO:0000313" key="4">
    <source>
        <dbReference type="EMBL" id="PWO00372.1"/>
    </source>
</evidence>
<protein>
    <recommendedName>
        <fullName evidence="6">Pentacotripeptide-repeat region of PRORP domain-containing protein</fullName>
    </recommendedName>
</protein>
<keyword evidence="5" id="KW-1185">Reference proteome</keyword>
<feature type="repeat" description="PPR" evidence="2">
    <location>
        <begin position="580"/>
        <end position="614"/>
    </location>
</feature>
<organism evidence="4 5">
    <name type="scientific">Tilletiopsis washingtonensis</name>
    <dbReference type="NCBI Taxonomy" id="58919"/>
    <lineage>
        <taxon>Eukaryota</taxon>
        <taxon>Fungi</taxon>
        <taxon>Dikarya</taxon>
        <taxon>Basidiomycota</taxon>
        <taxon>Ustilaginomycotina</taxon>
        <taxon>Exobasidiomycetes</taxon>
        <taxon>Entylomatales</taxon>
        <taxon>Entylomatales incertae sedis</taxon>
        <taxon>Tilletiopsis</taxon>
    </lineage>
</organism>
<feature type="repeat" description="PPR" evidence="2">
    <location>
        <begin position="523"/>
        <end position="558"/>
    </location>
</feature>
<dbReference type="InterPro" id="IPR011990">
    <property type="entry name" value="TPR-like_helical_dom_sf"/>
</dbReference>
<dbReference type="Proteomes" id="UP000245946">
    <property type="component" value="Unassembled WGS sequence"/>
</dbReference>
<dbReference type="PANTHER" id="PTHR47932:SF44">
    <property type="entry name" value="MIOREX COMPLEX COMPONENT 1"/>
    <property type="match status" value="1"/>
</dbReference>
<reference evidence="4 5" key="1">
    <citation type="journal article" date="2018" name="Mol. Biol. Evol.">
        <title>Broad Genomic Sampling Reveals a Smut Pathogenic Ancestry of the Fungal Clade Ustilaginomycotina.</title>
        <authorList>
            <person name="Kijpornyongpan T."/>
            <person name="Mondo S.J."/>
            <person name="Barry K."/>
            <person name="Sandor L."/>
            <person name="Lee J."/>
            <person name="Lipzen A."/>
            <person name="Pangilinan J."/>
            <person name="LaButti K."/>
            <person name="Hainaut M."/>
            <person name="Henrissat B."/>
            <person name="Grigoriev I.V."/>
            <person name="Spatafora J.W."/>
            <person name="Aime M.C."/>
        </authorList>
    </citation>
    <scope>NUCLEOTIDE SEQUENCE [LARGE SCALE GENOMIC DNA]</scope>
    <source>
        <strain evidence="4 5">MCA 4186</strain>
    </source>
</reference>
<name>A0A316ZFT1_9BASI</name>
<dbReference type="InterPro" id="IPR002885">
    <property type="entry name" value="PPR_rpt"/>
</dbReference>
<dbReference type="STRING" id="58919.A0A316ZFT1"/>
<feature type="compositionally biased region" description="Low complexity" evidence="3">
    <location>
        <begin position="18"/>
        <end position="42"/>
    </location>
</feature>
<evidence type="ECO:0000256" key="1">
    <source>
        <dbReference type="ARBA" id="ARBA00022737"/>
    </source>
</evidence>
<dbReference type="Gene3D" id="1.25.40.10">
    <property type="entry name" value="Tetratricopeptide repeat domain"/>
    <property type="match status" value="2"/>
</dbReference>